<keyword evidence="9" id="KW-0539">Nucleus</keyword>
<organism evidence="18 19">
    <name type="scientific">Arabidopsis thaliana x Arabidopsis arenosa</name>
    <dbReference type="NCBI Taxonomy" id="1240361"/>
    <lineage>
        <taxon>Eukaryota</taxon>
        <taxon>Viridiplantae</taxon>
        <taxon>Streptophyta</taxon>
        <taxon>Embryophyta</taxon>
        <taxon>Tracheophyta</taxon>
        <taxon>Spermatophyta</taxon>
        <taxon>Magnoliopsida</taxon>
        <taxon>eudicotyledons</taxon>
        <taxon>Gunneridae</taxon>
        <taxon>Pentapetalae</taxon>
        <taxon>rosids</taxon>
        <taxon>malvids</taxon>
        <taxon>Brassicales</taxon>
        <taxon>Brassicaceae</taxon>
        <taxon>Camelineae</taxon>
        <taxon>Arabidopsis</taxon>
    </lineage>
</organism>
<sequence length="3845" mass="433739">MKLQNPDKKTLREGFSQESSVVALDSGVLAMSGLKCDGKFPVKDVLMEEGGDKVRKIQVSGGNISLVVDFSGARTSSNNFFESNASCVNENLVKGNGYREDETQEFLVGNLVWVMTKYKKWWPGEVVDFKADAKESFMVRSIGQSHLVSWFASSKLKPFKESFEQVLNQRNDNGFFDALQKAMSLLSNSLKLDMTCSCIADGNGIVSAQNITTRKNKPLILREFSVDRLEPKEFVTQLKNIAKCVLNAGVLESTVMQSRLSAFYTLFGHKQIPMAQLHENEGRKSFTAKMSDSKFIGSPSICAGNSRKRFRKEWFRKFVSEVDNVSARDDLVNVPPSDLISKLKLLAVGYNCSEETENIGLFEWFFSKFRISVYHDENAYKMQLANMAGFKDLMLATNANRGTVQKTLKSKKIGKSKMEPLNGVSVADTEQKTFELQISKKSNIESLNGVSVADTEQKTFELQILEKSNIESLNGVSTPNIDHEASKSNNSGKTKINHIIGHSNFLSSVAKVQLAKDFQDKLLVQAPDRKAMTADTLSRPAAILVPDLNSGGNALGTAEFDHMQRPETLIQHNVCPQEEKTPRSTILNFQVTAHQGVSGTQFVSSQPTSYKHFTSADLFTYSGKKKRGRKRKNAEELPIVAHASATTGIPDLNGTNTEPTLVLPQVEPTQRRRRRKKEESPNGLTRGITILFLKFSSQVSMPSRDDLTSTFSAFGPLDSSETHVSEEFSGAQVAFVSSADAIEAVKSLEKANPFGETLVNFRLQQKLITVQRNIAPRMPVISHVSPVLKPNNIPTSMDAMRQNLLMMTAMLEKSGDSLSRETKAKLKSEITGLLEKDGVKLLNTWLEGERSITFCRFLSQNTAKLKLDEIPNAETWPFLVKLLLQCVSMEVSGSKRRMPKPTFAKTLRVVVQRTEETKFPGVQFPLLSMAKTLFTHVHDILSNTPSFQSEYGTILRHLLEIKEYRFQMRKRTYSSLVLLYMERAETGFCEKNSGQHSQKEEAFRYILTLQSLLENSPGDFPDDLREEIVNGLIHIFSSVRDEGKLSRKLIECVNTFLLKDGPNLGSLSSEIHNAVEQFVFRCWLTTHDKNLKEILVSYGRLQLNLTRDSSESSSLVEQLLDVVTRELDLGSSSSSASWGDTTKDEKLGALSSYQNSLVELAAHVFYRACVNTSRPSLSEKRARRQHIAMRMVDALTEGKWLWCAAFGCLVRNYCARINMDLLIYWFEAICTNFQRLLEDASMRRSYDGLLWTLRSLQGLSSGLSLPDITMDISKSSASSSELDRGWQSIWSSLIHGLATFSSMSVIVDAVLVLLGSIISSNHITVKILPQEVWDHQLFRHIPSEPALYFIACYFSRMGCQGNLQDDLHLRRNLLRAVCAPLSWKVRLTLDERMVQLLPAAAFSLCAGFKVSLPLPKEHLPTPSQWDVCEQIDDVDRERNFGLFECSVEALTRICSNSSKISGCQVPDVVQLPLVLRDPLLHDMDIYFLSIIPEVKEKGPLSDIFMGCALLCHFMHGSYITRKGKGSSSFFLKACQYLLEGLDHAVESVSKSLNDLQRRGSLGFGSDFNEKGSIIVSLRSFTQSPVFSNRRDQNLLGASYDFVIHSLENLLRSFAKVYEEYTEHAWNTHSDTVPSKSLAPDSPEVGRIVDMDLDLAEDTKERDIIAAGGKAVPGLPVSMGNWKLGMVSLISCFSPVLQFPTWDVLYNLLEKESDPKVLENILYHLCKLSCLTSIPKVDDLVIFLDGMLSTQVKMKRNCLNIVTALHVLLHTLSSSRRDSSGVEKNCGLSLKEAESFQVFVQLGAMVNKVSEFGLLGWFGRVKLINCICDLVLLNPQTGQTMIERLLLMLSDSDYRVRFVLARQIGILFQTWDGHEALFQDICSSFGIKLVTSSKEKLVTAKDVLAVGPQPRQKMETVIITLMHLAYHSENIELQAVFMMCAVSAKDPCQRELIIAALDNLSAQLHYPSRFKYLEELLGPILFHWIASGVSLAGLIETSQLFIPNAEPKYFIHFCSHWLLPALLLHEDHTNLDWVAKMAGQPVVVLVKENFVPIFSICMGLHCSKTSECDKGAMVLQNSILYVGETSENERDKLIKQNMVSIVSFILSCASSSPEPPVPTFSRDTISLAVQTVVDGFLENTDYPKNAAITDRINIFRPDRVFMFITEMHYRMSAACHHRHTRHHLAALEELTILLGHRALVPSSLNYIFNLVGQFIGYPSLQDQCCSIASCLLDLFKSNPAKEIVSVLGDQLQFLVSKLVTCCIDAEADTKISGAKSSQLVNLLHKLVVSSDSSLNEDIRDLEPLPDLKYFQVIRESHIRICEAYSPRNHLLKVEHSTFLIYIFLEILSLSNFLFLSCSTIQQCSRRSNYLPPRFLSRSLQALHNKLIASEVSQEDTNGETAETFWQSDDEIVNAVWTLVRVSASDEADSMRLLVSDFLSRIGIRDPHTVVFHLPGNLVSMHGLQGFGHNTGSKVRSLTENGISDETLITLLNFLKKYLLDDSVKIIDVTSQTLRGILSTERGQQALSSFDSCERALIEVHGRGVNLDIVEKILLDSQKQFKAEKFSLETPEVWSTDNKNFDRWICQLVYCMIALCEDVPIRLCQNIALLKAEISELLFPSVVVSLAGRIGMDINLHDLITSQVKEHIFTDSNKLTKSKQVMLNTLNELRMCYVLERSIFSGQTKREKNSRSCSTAAKIRDVESGSNGMAASITTNWEKVYWLSIDYLVVAGSAVVCGAYLTASMYVEYWCEEKFGNLSLGDPDFSYHDKLPDHVEILVSAITRINEPDSLYGVIHSNKLSAQIITFEHEGNWTRALEYYDLQARSQKMVVPSSLSENLEVEQFQPTTSARHSVFGEGEVQRQPFKGLIRSLQQTGCMHVLDLYCRGLTSREGCFQYDPEFIELQYEAAWRAGKWDFSLLYPQTHCQPLQHAKNNNYHESLHCCLRALQEGDYDGFYGKLKDTKKELVLSISRASEESTEFIYSTVVKLQILHHLGLVWDLRWTTSSHQSVHGYLVKQMACVDPIIPTMDQLSWLNKDWNSIITQTQLHMNLLEPFIAFRRVLLQILGCEKCTMQHLLQSASLLRKGTRFSHAAASLHEFKFLCARSNGQQPVPDWLGKLEEAKLLHAQGRHEVSISLANYILHNYQLKEEASDIYRVIGKWLAETRSSNSRTILEKYLRPAVSLAEEQSSKICKRLVDRQSQTWFHLAHYADALFKSYEERLSSSEWQAALRLRKHKVLSTLAEQSDYSLKIQDLQKQLTMDKEEAEKLQVDRDNFLKLALEGYKRCLEIGDKYDVRVVFRQVSMWFSLASQKNVIDNMLSTIKEVQSYKFIPLVYQIASRLGSSKDESGSNSFQSALVSLIRKMAIDHPYHTILQLLALANGDRIKDNQRSRNSFVVDMDKKLAAEHLLQDVSHYHGPMIRQMKQLVDIYIKLAELETRREDTNRKVALPREIRSVKQLELVPVVTATIPVDRSCQYNEGSFPFFRGLSDSVTVMNGINAPKVVECFGSDGQKYKQLAKSGNDDLRQDAVMEQFFGLVNTFLHNNRDTWKRRLAVRTYKVIPFTPSAGVLEWVDGTIPLGDYLIGSSRSEGAHGRYGIGNWKYPKCREHMSSAKDKRKAFVDVCTNFRPVMHYFFLEKFLQPADWFVKRLAYTRSVAASSMVGYIVGLGDRHAMNILIDQATAEVVHIDLGVAFEQGLMLKTPERVPFRLTRDIIDGMGITGVEGVFRRCCEETLSVMRTNKEALLTIVEVFIHDPLYKWALSPLKALQRQKETEDYDGMNLEGLQEEFEGNKDATRALMRVKQKLDGYEGGEMRSIHGQAQQLIQDAIDTDRLSHMFPGWGAWM</sequence>
<keyword evidence="5" id="KW-0547">Nucleotide-binding</keyword>
<dbReference type="SMART" id="SM00146">
    <property type="entry name" value="PI3Kc"/>
    <property type="match status" value="1"/>
</dbReference>
<dbReference type="Pfam" id="PF00454">
    <property type="entry name" value="PI3_PI4_kinase"/>
    <property type="match status" value="1"/>
</dbReference>
<dbReference type="InterPro" id="IPR057445">
    <property type="entry name" value="ATM_TPR"/>
</dbReference>
<dbReference type="InterPro" id="IPR000403">
    <property type="entry name" value="PI3/4_kinase_cat_dom"/>
</dbReference>
<evidence type="ECO:0000256" key="1">
    <source>
        <dbReference type="ARBA" id="ARBA00004123"/>
    </source>
</evidence>
<gene>
    <name evidence="18" type="ORF">ISN45_At03g040470</name>
</gene>
<feature type="domain" description="FATC" evidence="17">
    <location>
        <begin position="3813"/>
        <end position="3845"/>
    </location>
</feature>
<dbReference type="InterPro" id="IPR000313">
    <property type="entry name" value="PWWP_dom"/>
</dbReference>
<dbReference type="SMART" id="SM01343">
    <property type="entry name" value="FATC"/>
    <property type="match status" value="1"/>
</dbReference>
<comment type="catalytic activity">
    <reaction evidence="11">
        <text>L-threonyl-[protein] + ATP = O-phospho-L-threonyl-[protein] + ADP + H(+)</text>
        <dbReference type="Rhea" id="RHEA:46608"/>
        <dbReference type="Rhea" id="RHEA-COMP:11060"/>
        <dbReference type="Rhea" id="RHEA-COMP:11605"/>
        <dbReference type="ChEBI" id="CHEBI:15378"/>
        <dbReference type="ChEBI" id="CHEBI:30013"/>
        <dbReference type="ChEBI" id="CHEBI:30616"/>
        <dbReference type="ChEBI" id="CHEBI:61977"/>
        <dbReference type="ChEBI" id="CHEBI:456216"/>
        <dbReference type="EC" id="2.7.11.1"/>
    </reaction>
</comment>
<dbReference type="PROSITE" id="PS00916">
    <property type="entry name" value="PI3_4_KINASE_2"/>
    <property type="match status" value="1"/>
</dbReference>
<evidence type="ECO:0000256" key="10">
    <source>
        <dbReference type="ARBA" id="ARBA00023306"/>
    </source>
</evidence>
<dbReference type="Pfam" id="PF02259">
    <property type="entry name" value="FAT"/>
    <property type="match status" value="1"/>
</dbReference>
<protein>
    <recommendedName>
        <fullName evidence="13">Serine/threonine-protein kinase ATM</fullName>
        <ecNumber evidence="2">2.7.11.1</ecNumber>
    </recommendedName>
</protein>
<evidence type="ECO:0000256" key="13">
    <source>
        <dbReference type="ARBA" id="ARBA00073111"/>
    </source>
</evidence>
<dbReference type="InterPro" id="IPR018936">
    <property type="entry name" value="PI3/4_kinase_CS"/>
</dbReference>
<dbReference type="Proteomes" id="UP000694240">
    <property type="component" value="Chromosome 3"/>
</dbReference>
<dbReference type="CDD" id="cd05162">
    <property type="entry name" value="PWWP"/>
    <property type="match status" value="1"/>
</dbReference>
<dbReference type="EC" id="2.7.11.1" evidence="2"/>
<dbReference type="Pfam" id="PF02260">
    <property type="entry name" value="FATC"/>
    <property type="match status" value="1"/>
</dbReference>
<dbReference type="EMBL" id="JAEFBK010000003">
    <property type="protein sequence ID" value="KAG7627727.1"/>
    <property type="molecule type" value="Genomic_DNA"/>
</dbReference>
<accession>A0A8T2EUS5</accession>
<dbReference type="InterPro" id="IPR038980">
    <property type="entry name" value="ATM_plant"/>
</dbReference>
<dbReference type="PROSITE" id="PS00915">
    <property type="entry name" value="PI3_4_KINASE_1"/>
    <property type="match status" value="1"/>
</dbReference>
<dbReference type="PANTHER" id="PTHR37079">
    <property type="entry name" value="SERINE/THREONINE-PROTEIN KINASE ATM"/>
    <property type="match status" value="1"/>
</dbReference>
<comment type="caution">
    <text evidence="18">The sequence shown here is derived from an EMBL/GenBank/DDBJ whole genome shotgun (WGS) entry which is preliminary data.</text>
</comment>
<comment type="subcellular location">
    <subcellularLocation>
        <location evidence="1">Nucleus</location>
    </subcellularLocation>
</comment>
<dbReference type="CDD" id="cd05171">
    <property type="entry name" value="PIKKc_ATM"/>
    <property type="match status" value="1"/>
</dbReference>
<evidence type="ECO:0000256" key="4">
    <source>
        <dbReference type="ARBA" id="ARBA00022679"/>
    </source>
</evidence>
<dbReference type="Pfam" id="PF25360">
    <property type="entry name" value="TPR_ATM"/>
    <property type="match status" value="1"/>
</dbReference>
<dbReference type="PROSITE" id="PS50812">
    <property type="entry name" value="PWWP"/>
    <property type="match status" value="1"/>
</dbReference>
<evidence type="ECO:0000259" key="14">
    <source>
        <dbReference type="PROSITE" id="PS50290"/>
    </source>
</evidence>
<dbReference type="PROSITE" id="PS51190">
    <property type="entry name" value="FATC"/>
    <property type="match status" value="1"/>
</dbReference>
<dbReference type="Pfam" id="PF00855">
    <property type="entry name" value="PWWP"/>
    <property type="match status" value="1"/>
</dbReference>
<evidence type="ECO:0000256" key="9">
    <source>
        <dbReference type="ARBA" id="ARBA00023242"/>
    </source>
</evidence>
<evidence type="ECO:0000313" key="18">
    <source>
        <dbReference type="EMBL" id="KAG7627727.1"/>
    </source>
</evidence>
<keyword evidence="8" id="KW-0067">ATP-binding</keyword>
<dbReference type="PROSITE" id="PS50290">
    <property type="entry name" value="PI3_4_KINASE_3"/>
    <property type="match status" value="1"/>
</dbReference>
<feature type="domain" description="PI3K/PI4K catalytic" evidence="14">
    <location>
        <begin position="3488"/>
        <end position="3800"/>
    </location>
</feature>
<feature type="domain" description="PWWP" evidence="15">
    <location>
        <begin position="108"/>
        <end position="162"/>
    </location>
</feature>
<evidence type="ECO:0000313" key="19">
    <source>
        <dbReference type="Proteomes" id="UP000694240"/>
    </source>
</evidence>
<evidence type="ECO:0000259" key="16">
    <source>
        <dbReference type="PROSITE" id="PS51189"/>
    </source>
</evidence>
<dbReference type="InterPro" id="IPR003152">
    <property type="entry name" value="FATC_dom"/>
</dbReference>
<evidence type="ECO:0000256" key="5">
    <source>
        <dbReference type="ARBA" id="ARBA00022741"/>
    </source>
</evidence>
<evidence type="ECO:0000256" key="12">
    <source>
        <dbReference type="ARBA" id="ARBA00048679"/>
    </source>
</evidence>
<dbReference type="FunFam" id="1.10.1070.11:FF:000015">
    <property type="entry name" value="Serine/threonine-protein kinase ATM"/>
    <property type="match status" value="1"/>
</dbReference>
<dbReference type="GO" id="GO:0005634">
    <property type="term" value="C:nucleus"/>
    <property type="evidence" value="ECO:0007669"/>
    <property type="project" value="UniProtKB-SubCell"/>
</dbReference>
<keyword evidence="10" id="KW-0131">Cell cycle</keyword>
<keyword evidence="7" id="KW-0418">Kinase</keyword>
<evidence type="ECO:0000256" key="8">
    <source>
        <dbReference type="ARBA" id="ARBA00022840"/>
    </source>
</evidence>
<dbReference type="GO" id="GO:0004674">
    <property type="term" value="F:protein serine/threonine kinase activity"/>
    <property type="evidence" value="ECO:0007669"/>
    <property type="project" value="UniProtKB-KW"/>
</dbReference>
<evidence type="ECO:0000259" key="15">
    <source>
        <dbReference type="PROSITE" id="PS50812"/>
    </source>
</evidence>
<dbReference type="PROSITE" id="PS51189">
    <property type="entry name" value="FAT"/>
    <property type="match status" value="1"/>
</dbReference>
<dbReference type="InterPro" id="IPR003151">
    <property type="entry name" value="PIK-rel_kinase_FAT"/>
</dbReference>
<evidence type="ECO:0000259" key="17">
    <source>
        <dbReference type="PROSITE" id="PS51190"/>
    </source>
</evidence>
<keyword evidence="4" id="KW-0808">Transferase</keyword>
<keyword evidence="19" id="KW-1185">Reference proteome</keyword>
<evidence type="ECO:0000256" key="11">
    <source>
        <dbReference type="ARBA" id="ARBA00047899"/>
    </source>
</evidence>
<name>A0A8T2EUS5_9BRAS</name>
<evidence type="ECO:0000256" key="3">
    <source>
        <dbReference type="ARBA" id="ARBA00022527"/>
    </source>
</evidence>
<reference evidence="18 19" key="1">
    <citation type="submission" date="2020-12" db="EMBL/GenBank/DDBJ databases">
        <title>Concerted genomic and epigenomic changes stabilize Arabidopsis allopolyploids.</title>
        <authorList>
            <person name="Chen Z."/>
        </authorList>
    </citation>
    <scope>NUCLEOTIDE SEQUENCE [LARGE SCALE GENOMIC DNA]</scope>
    <source>
        <strain evidence="18">Allo738</strain>
        <tissue evidence="18">Leaf</tissue>
    </source>
</reference>
<comment type="catalytic activity">
    <reaction evidence="12">
        <text>L-seryl-[protein] + ATP = O-phospho-L-seryl-[protein] + ADP + H(+)</text>
        <dbReference type="Rhea" id="RHEA:17989"/>
        <dbReference type="Rhea" id="RHEA-COMP:9863"/>
        <dbReference type="Rhea" id="RHEA-COMP:11604"/>
        <dbReference type="ChEBI" id="CHEBI:15378"/>
        <dbReference type="ChEBI" id="CHEBI:29999"/>
        <dbReference type="ChEBI" id="CHEBI:30616"/>
        <dbReference type="ChEBI" id="CHEBI:83421"/>
        <dbReference type="ChEBI" id="CHEBI:456216"/>
        <dbReference type="EC" id="2.7.11.1"/>
    </reaction>
</comment>
<evidence type="ECO:0000256" key="6">
    <source>
        <dbReference type="ARBA" id="ARBA00022763"/>
    </source>
</evidence>
<keyword evidence="3" id="KW-0723">Serine/threonine-protein kinase</keyword>
<dbReference type="GO" id="GO:0006281">
    <property type="term" value="P:DNA repair"/>
    <property type="evidence" value="ECO:0007669"/>
    <property type="project" value="InterPro"/>
</dbReference>
<dbReference type="InterPro" id="IPR014009">
    <property type="entry name" value="PIK_FAT"/>
</dbReference>
<dbReference type="GO" id="GO:0005524">
    <property type="term" value="F:ATP binding"/>
    <property type="evidence" value="ECO:0007669"/>
    <property type="project" value="UniProtKB-KW"/>
</dbReference>
<dbReference type="FunFam" id="3.30.1010.10:FF:000023">
    <property type="entry name" value="Serine/threonine-protein kinase ATM"/>
    <property type="match status" value="1"/>
</dbReference>
<proteinExistence type="predicted"/>
<keyword evidence="6" id="KW-0227">DNA damage</keyword>
<evidence type="ECO:0000256" key="2">
    <source>
        <dbReference type="ARBA" id="ARBA00012513"/>
    </source>
</evidence>
<feature type="domain" description="FAT" evidence="16">
    <location>
        <begin position="2727"/>
        <end position="3382"/>
    </location>
</feature>
<dbReference type="PANTHER" id="PTHR37079:SF4">
    <property type="entry name" value="SERINE_THREONINE-PROTEIN KINASE ATM"/>
    <property type="match status" value="1"/>
</dbReference>
<dbReference type="InterPro" id="IPR044107">
    <property type="entry name" value="PIKKc_ATM"/>
</dbReference>
<evidence type="ECO:0000256" key="7">
    <source>
        <dbReference type="ARBA" id="ARBA00022777"/>
    </source>
</evidence>